<dbReference type="EMBL" id="AP008215">
    <property type="protein sequence ID" value="BAF24711.1"/>
    <property type="molecule type" value="Genomic_DNA"/>
</dbReference>
<organism evidence="1 2">
    <name type="scientific">Oryza sativa subsp. japonica</name>
    <name type="common">Rice</name>
    <dbReference type="NCBI Taxonomy" id="39947"/>
    <lineage>
        <taxon>Eukaryota</taxon>
        <taxon>Viridiplantae</taxon>
        <taxon>Streptophyta</taxon>
        <taxon>Embryophyta</taxon>
        <taxon>Tracheophyta</taxon>
        <taxon>Spermatophyta</taxon>
        <taxon>Magnoliopsida</taxon>
        <taxon>Liliopsida</taxon>
        <taxon>Poales</taxon>
        <taxon>Poaceae</taxon>
        <taxon>BOP clade</taxon>
        <taxon>Oryzoideae</taxon>
        <taxon>Oryzeae</taxon>
        <taxon>Oryzinae</taxon>
        <taxon>Oryza</taxon>
        <taxon>Oryza sativa</taxon>
    </lineage>
</organism>
<name>Q0J2V4_ORYSJ</name>
<proteinExistence type="predicted"/>
<gene>
    <name evidence="1" type="ordered locus">Os09g0295200</name>
</gene>
<reference evidence="1 2" key="1">
    <citation type="journal article" date="2005" name="Nature">
        <title>The map-based sequence of the rice genome.</title>
        <authorList>
            <consortium name="International rice genome sequencing project (IRGSP)"/>
            <person name="Matsumoto T."/>
            <person name="Wu J."/>
            <person name="Kanamori H."/>
            <person name="Katayose Y."/>
            <person name="Fujisawa M."/>
            <person name="Namiki N."/>
            <person name="Mizuno H."/>
            <person name="Yamamoto K."/>
            <person name="Antonio B.A."/>
            <person name="Baba T."/>
            <person name="Sakata K."/>
            <person name="Nagamura Y."/>
            <person name="Aoki H."/>
            <person name="Arikawa K."/>
            <person name="Arita K."/>
            <person name="Bito T."/>
            <person name="Chiden Y."/>
            <person name="Fujitsuka N."/>
            <person name="Fukunaka R."/>
            <person name="Hamada M."/>
            <person name="Harada C."/>
            <person name="Hayashi A."/>
            <person name="Hijishita S."/>
            <person name="Honda M."/>
            <person name="Hosokawa S."/>
            <person name="Ichikawa Y."/>
            <person name="Idonuma A."/>
            <person name="Iijima M."/>
            <person name="Ikeda M."/>
            <person name="Ikeno M."/>
            <person name="Ito K."/>
            <person name="Ito S."/>
            <person name="Ito T."/>
            <person name="Ito Y."/>
            <person name="Ito Y."/>
            <person name="Iwabuchi A."/>
            <person name="Kamiya K."/>
            <person name="Karasawa W."/>
            <person name="Kurita K."/>
            <person name="Katagiri S."/>
            <person name="Kikuta A."/>
            <person name="Kobayashi H."/>
            <person name="Kobayashi N."/>
            <person name="Machita K."/>
            <person name="Maehara T."/>
            <person name="Masukawa M."/>
            <person name="Mizubayashi T."/>
            <person name="Mukai Y."/>
            <person name="Nagasaki H."/>
            <person name="Nagata Y."/>
            <person name="Naito S."/>
            <person name="Nakashima M."/>
            <person name="Nakama Y."/>
            <person name="Nakamichi Y."/>
            <person name="Nakamura M."/>
            <person name="Meguro A."/>
            <person name="Negishi M."/>
            <person name="Ohta I."/>
            <person name="Ohta T."/>
            <person name="Okamoto M."/>
            <person name="Ono N."/>
            <person name="Saji S."/>
            <person name="Sakaguchi M."/>
            <person name="Sakai K."/>
            <person name="Shibata M."/>
            <person name="Shimokawa T."/>
            <person name="Song J."/>
            <person name="Takazaki Y."/>
            <person name="Terasawa K."/>
            <person name="Tsugane M."/>
            <person name="Tsuji K."/>
            <person name="Ueda S."/>
            <person name="Waki K."/>
            <person name="Yamagata H."/>
            <person name="Yamamoto M."/>
            <person name="Yamamoto S."/>
            <person name="Yamane H."/>
            <person name="Yoshiki S."/>
            <person name="Yoshihara R."/>
            <person name="Yukawa K."/>
            <person name="Zhong H."/>
            <person name="Yano M."/>
            <person name="Yuan Q."/>
            <person name="Ouyang S."/>
            <person name="Liu J."/>
            <person name="Jones K.M."/>
            <person name="Gansberger K."/>
            <person name="Moffat K."/>
            <person name="Hill J."/>
            <person name="Bera J."/>
            <person name="Fadrosh D."/>
            <person name="Jin S."/>
            <person name="Johri S."/>
            <person name="Kim M."/>
            <person name="Overton L."/>
            <person name="Reardon M."/>
            <person name="Tsitrin T."/>
            <person name="Vuong H."/>
            <person name="Weaver B."/>
            <person name="Ciecko A."/>
            <person name="Tallon L."/>
            <person name="Jackson J."/>
            <person name="Pai G."/>
            <person name="Aken S.V."/>
            <person name="Utterback T."/>
            <person name="Reidmuller S."/>
            <person name="Feldblyum T."/>
            <person name="Hsiao J."/>
            <person name="Zismann V."/>
            <person name="Iobst S."/>
            <person name="de Vazeille A.R."/>
            <person name="Buell C.R."/>
            <person name="Ying K."/>
            <person name="Li Y."/>
            <person name="Lu T."/>
            <person name="Huang Y."/>
            <person name="Zhao Q."/>
            <person name="Feng Q."/>
            <person name="Zhang L."/>
            <person name="Zhu J."/>
            <person name="Weng Q."/>
            <person name="Mu J."/>
            <person name="Lu Y."/>
            <person name="Fan D."/>
            <person name="Liu Y."/>
            <person name="Guan J."/>
            <person name="Zhang Y."/>
            <person name="Yu S."/>
            <person name="Liu X."/>
            <person name="Zhang Y."/>
            <person name="Hong G."/>
            <person name="Han B."/>
            <person name="Choisne N."/>
            <person name="Demange N."/>
            <person name="Orjeda G."/>
            <person name="Samain S."/>
            <person name="Cattolico L."/>
            <person name="Pelletier E."/>
            <person name="Couloux A."/>
            <person name="Segurens B."/>
            <person name="Wincker P."/>
            <person name="D'Hont A."/>
            <person name="Scarpelli C."/>
            <person name="Weissenbach J."/>
            <person name="Salanoubat M."/>
            <person name="Quetier F."/>
            <person name="Yu Y."/>
            <person name="Kim H.R."/>
            <person name="Rambo T."/>
            <person name="Currie J."/>
            <person name="Collura K."/>
            <person name="Luo M."/>
            <person name="Yang T."/>
            <person name="Ammiraju J.S.S."/>
            <person name="Engler F."/>
            <person name="Soderlund C."/>
            <person name="Wing R.A."/>
            <person name="Palmer L.E."/>
            <person name="de la Bastide M."/>
            <person name="Spiegel L."/>
            <person name="Nascimento L."/>
            <person name="Zutavern T."/>
            <person name="O'Shaughnessy A."/>
            <person name="Dike S."/>
            <person name="Dedhia N."/>
            <person name="Preston R."/>
            <person name="Balija V."/>
            <person name="McCombie W.R."/>
            <person name="Chow T."/>
            <person name="Chen H."/>
            <person name="Chung M."/>
            <person name="Chen C."/>
            <person name="Shaw J."/>
            <person name="Wu H."/>
            <person name="Hsiao K."/>
            <person name="Chao Y."/>
            <person name="Chu M."/>
            <person name="Cheng C."/>
            <person name="Hour A."/>
            <person name="Lee P."/>
            <person name="Lin S."/>
            <person name="Lin Y."/>
            <person name="Liou J."/>
            <person name="Liu S."/>
            <person name="Hsing Y."/>
            <person name="Raghuvanshi S."/>
            <person name="Mohanty A."/>
            <person name="Bharti A.K."/>
            <person name="Gaur A."/>
            <person name="Gupta V."/>
            <person name="Kumar D."/>
            <person name="Ravi V."/>
            <person name="Vij S."/>
            <person name="Kapur A."/>
            <person name="Khurana P."/>
            <person name="Khurana P."/>
            <person name="Khurana J.P."/>
            <person name="Tyagi A.K."/>
            <person name="Gaikwad K."/>
            <person name="Singh A."/>
            <person name="Dalal V."/>
            <person name="Srivastava S."/>
            <person name="Dixit A."/>
            <person name="Pal A.K."/>
            <person name="Ghazi I.A."/>
            <person name="Yadav M."/>
            <person name="Pandit A."/>
            <person name="Bhargava A."/>
            <person name="Sureshbabu K."/>
            <person name="Batra K."/>
            <person name="Sharma T.R."/>
            <person name="Mohapatra T."/>
            <person name="Singh N.K."/>
            <person name="Messing J."/>
            <person name="Nelson A.B."/>
            <person name="Fuks G."/>
            <person name="Kavchok S."/>
            <person name="Keizer G."/>
            <person name="Linton E."/>
            <person name="Llaca V."/>
            <person name="Song R."/>
            <person name="Tanyolac B."/>
            <person name="Young S."/>
            <person name="Ho-Il K."/>
            <person name="Hahn J.H."/>
            <person name="Sangsakoo G."/>
            <person name="Vanavichit A."/>
            <person name="de Mattos Luiz.A.T."/>
            <person name="Zimmer P.D."/>
            <person name="Malone G."/>
            <person name="Dellagostin O."/>
            <person name="de Oliveira A.C."/>
            <person name="Bevan M."/>
            <person name="Bancroft I."/>
            <person name="Minx P."/>
            <person name="Cordum H."/>
            <person name="Wilson R."/>
            <person name="Cheng Z."/>
            <person name="Jin W."/>
            <person name="Jiang J."/>
            <person name="Leong S.A."/>
            <person name="Iwama H."/>
            <person name="Gojobori T."/>
            <person name="Itoh T."/>
            <person name="Niimura Y."/>
            <person name="Fujii Y."/>
            <person name="Habara T."/>
            <person name="Sakai H."/>
            <person name="Sato Y."/>
            <person name="Wilson G."/>
            <person name="Kumar K."/>
            <person name="McCouch S."/>
            <person name="Juretic N."/>
            <person name="Hoen D."/>
            <person name="Wright S."/>
            <person name="Bruskiewich R."/>
            <person name="Bureau T."/>
            <person name="Miyao A."/>
            <person name="Hirochika H."/>
            <person name="Nishikawa T."/>
            <person name="Kadowaki K."/>
            <person name="Sugiura M."/>
            <person name="Burr B."/>
            <person name="Sasaki T."/>
        </authorList>
    </citation>
    <scope>NUCLEOTIDE SEQUENCE [LARGE SCALE GENOMIC DNA]</scope>
    <source>
        <strain evidence="2">cv. Nipponbare</strain>
    </source>
</reference>
<accession>Q0J2V4</accession>
<dbReference type="Proteomes" id="UP000000763">
    <property type="component" value="Chromosome 9"/>
</dbReference>
<dbReference type="KEGG" id="dosa:Os09g0295200"/>
<dbReference type="AlphaFoldDB" id="Q0J2V4"/>
<evidence type="ECO:0000313" key="2">
    <source>
        <dbReference type="Proteomes" id="UP000000763"/>
    </source>
</evidence>
<sequence>MHAGCMHLPLCWGVRFFFLARTYDDKHFRKEGEKKKRERKLLTGGPQHTTISQFLDLIQILIFRSPYLLKYKTNSSETWTKILLKSFSIF</sequence>
<reference evidence="2" key="2">
    <citation type="journal article" date="2008" name="Nucleic Acids Res.">
        <title>The rice annotation project database (RAP-DB): 2008 update.</title>
        <authorList>
            <consortium name="The rice annotation project (RAP)"/>
        </authorList>
    </citation>
    <scope>GENOME REANNOTATION</scope>
    <source>
        <strain evidence="2">cv. Nipponbare</strain>
    </source>
</reference>
<evidence type="ECO:0000313" key="1">
    <source>
        <dbReference type="EMBL" id="BAF24711.1"/>
    </source>
</evidence>
<protein>
    <submittedName>
        <fullName evidence="1">Os09g0295200 protein</fullName>
    </submittedName>
</protein>